<name>A0A1S2VFY6_9BACT</name>
<reference evidence="1 2" key="1">
    <citation type="submission" date="2016-10" db="EMBL/GenBank/DDBJ databases">
        <title>Arsenicibacter rosenii gen. nov., sp. nov., an efficient arsenic-methylating bacterium isolated from an arsenic-contaminated paddy soil.</title>
        <authorList>
            <person name="Huang K."/>
        </authorList>
    </citation>
    <scope>NUCLEOTIDE SEQUENCE [LARGE SCALE GENOMIC DNA]</scope>
    <source>
        <strain evidence="1 2">SM-1</strain>
    </source>
</reference>
<accession>A0A1S2VFY6</accession>
<evidence type="ECO:0000313" key="2">
    <source>
        <dbReference type="Proteomes" id="UP000181790"/>
    </source>
</evidence>
<dbReference type="InterPro" id="IPR007351">
    <property type="entry name" value="YjbR"/>
</dbReference>
<gene>
    <name evidence="1" type="ORF">BLX24_20340</name>
</gene>
<dbReference type="Proteomes" id="UP000181790">
    <property type="component" value="Unassembled WGS sequence"/>
</dbReference>
<dbReference type="Gene3D" id="3.90.1150.30">
    <property type="match status" value="1"/>
</dbReference>
<dbReference type="EMBL" id="MORL01000013">
    <property type="protein sequence ID" value="OIN57330.1"/>
    <property type="molecule type" value="Genomic_DNA"/>
</dbReference>
<organism evidence="1 2">
    <name type="scientific">Arsenicibacter rosenii</name>
    <dbReference type="NCBI Taxonomy" id="1750698"/>
    <lineage>
        <taxon>Bacteria</taxon>
        <taxon>Pseudomonadati</taxon>
        <taxon>Bacteroidota</taxon>
        <taxon>Cytophagia</taxon>
        <taxon>Cytophagales</taxon>
        <taxon>Spirosomataceae</taxon>
        <taxon>Arsenicibacter</taxon>
    </lineage>
</organism>
<comment type="caution">
    <text evidence="1">The sequence shown here is derived from an EMBL/GenBank/DDBJ whole genome shotgun (WGS) entry which is preliminary data.</text>
</comment>
<dbReference type="OrthoDB" id="9789813at2"/>
<evidence type="ECO:0000313" key="1">
    <source>
        <dbReference type="EMBL" id="OIN57330.1"/>
    </source>
</evidence>
<dbReference type="SUPFAM" id="SSF142906">
    <property type="entry name" value="YjbR-like"/>
    <property type="match status" value="1"/>
</dbReference>
<dbReference type="Pfam" id="PF04237">
    <property type="entry name" value="YjbR"/>
    <property type="match status" value="1"/>
</dbReference>
<dbReference type="InterPro" id="IPR038056">
    <property type="entry name" value="YjbR-like_sf"/>
</dbReference>
<keyword evidence="2" id="KW-1185">Reference proteome</keyword>
<dbReference type="PANTHER" id="PTHR35145">
    <property type="entry name" value="CYTOPLASMIC PROTEIN-RELATED"/>
    <property type="match status" value="1"/>
</dbReference>
<dbReference type="AlphaFoldDB" id="A0A1S2VFY6"/>
<sequence length="121" mass="13752">MNIESLREYCLSRPAATESFPFGETTLVFKVGGKIFALTDIEAKPLQVNLKCDPELAAQLREEFDAVKPGYHMNKKHWNTVVIDGGIRDSQVREWVDHSYELVRKSLPKAIRDSLEAETSE</sequence>
<proteinExistence type="predicted"/>
<dbReference type="PANTHER" id="PTHR35145:SF1">
    <property type="entry name" value="CYTOPLASMIC PROTEIN"/>
    <property type="match status" value="1"/>
</dbReference>
<protein>
    <submittedName>
        <fullName evidence="1">MmcQ-like protein</fullName>
    </submittedName>
</protein>
<dbReference type="InterPro" id="IPR058532">
    <property type="entry name" value="YjbR/MT2646/Rv2570-like"/>
</dbReference>
<dbReference type="RefSeq" id="WP_071505041.1">
    <property type="nucleotide sequence ID" value="NZ_MORL01000013.1"/>
</dbReference>